<evidence type="ECO:0000313" key="2">
    <source>
        <dbReference type="EMBL" id="WOF17163.1"/>
    </source>
</evidence>
<keyword evidence="3" id="KW-1185">Reference proteome</keyword>
<proteinExistence type="predicted"/>
<dbReference type="KEGG" id="mefw:F1737_10970"/>
<reference evidence="2 3" key="1">
    <citation type="submission" date="2019-09" db="EMBL/GenBank/DDBJ databases">
        <title>The complete genome of Methanoplanus sp. FWC-SCC4.</title>
        <authorList>
            <person name="Chen S.-C."/>
            <person name="Zhou Y.-Z."/>
            <person name="Lai M.-C."/>
        </authorList>
    </citation>
    <scope>NUCLEOTIDE SEQUENCE [LARGE SCALE GENOMIC DNA]</scope>
    <source>
        <strain evidence="2 3">FWC-SCC4</strain>
    </source>
</reference>
<evidence type="ECO:0000313" key="3">
    <source>
        <dbReference type="Proteomes" id="UP001301797"/>
    </source>
</evidence>
<dbReference type="EMBL" id="CP043875">
    <property type="protein sequence ID" value="WOF17163.1"/>
    <property type="molecule type" value="Genomic_DNA"/>
</dbReference>
<feature type="transmembrane region" description="Helical" evidence="1">
    <location>
        <begin position="6"/>
        <end position="35"/>
    </location>
</feature>
<organism evidence="2 3">
    <name type="scientific">Methanochimaera problematica</name>
    <dbReference type="NCBI Taxonomy" id="2609417"/>
    <lineage>
        <taxon>Archaea</taxon>
        <taxon>Methanobacteriati</taxon>
        <taxon>Methanobacteriota</taxon>
        <taxon>Stenosarchaea group</taxon>
        <taxon>Methanomicrobia</taxon>
        <taxon>Methanomicrobiales</taxon>
        <taxon>Methanomicrobiaceae</taxon>
        <taxon>Methanochimaera</taxon>
    </lineage>
</organism>
<keyword evidence="1" id="KW-0472">Membrane</keyword>
<sequence length="184" mass="20872">MSTIDPFLYLYTILTLMAVILVAVLITNVNTFLYTKRLFEKLEKMEKTAIPNIPEERAKAPVAPVKEDRFFKLKEKNPEDIYLHGTIEENLPVLSDTYSLSSFTMATSDGLVISSTKTHPEEDAAKYSHLYNMNRQPDDPKTRLTGVSFRGGTVIGIMKSDTELPEGVLELIKRDISFILRKNL</sequence>
<keyword evidence="1" id="KW-1133">Transmembrane helix</keyword>
<protein>
    <submittedName>
        <fullName evidence="2">Uncharacterized protein</fullName>
    </submittedName>
</protein>
<dbReference type="Proteomes" id="UP001301797">
    <property type="component" value="Chromosome"/>
</dbReference>
<keyword evidence="1" id="KW-0812">Transmembrane</keyword>
<name>A0AA97FF60_9EURY</name>
<gene>
    <name evidence="2" type="ORF">F1737_10970</name>
</gene>
<evidence type="ECO:0000256" key="1">
    <source>
        <dbReference type="SAM" id="Phobius"/>
    </source>
</evidence>
<dbReference type="AlphaFoldDB" id="A0AA97FF60"/>
<accession>A0AA97FF60</accession>
<dbReference type="RefSeq" id="WP_317136621.1">
    <property type="nucleotide sequence ID" value="NZ_CP043875.1"/>
</dbReference>
<dbReference type="GeneID" id="85230697"/>